<accession>A0ABQ5XVU7</accession>
<evidence type="ECO:0000313" key="2">
    <source>
        <dbReference type="Proteomes" id="UP001156670"/>
    </source>
</evidence>
<dbReference type="RefSeq" id="WP_284322863.1">
    <property type="nucleotide sequence ID" value="NZ_BSOB01000057.1"/>
</dbReference>
<protein>
    <submittedName>
        <fullName evidence="1">Uncharacterized protein</fullName>
    </submittedName>
</protein>
<name>A0ABQ5XVU7_9GAMM</name>
<evidence type="ECO:0000313" key="1">
    <source>
        <dbReference type="EMBL" id="GLQ95184.1"/>
    </source>
</evidence>
<comment type="caution">
    <text evidence="1">The sequence shown here is derived from an EMBL/GenBank/DDBJ whole genome shotgun (WGS) entry which is preliminary data.</text>
</comment>
<dbReference type="InterPro" id="IPR043519">
    <property type="entry name" value="NT_sf"/>
</dbReference>
<dbReference type="SUPFAM" id="SSF81301">
    <property type="entry name" value="Nucleotidyltransferase"/>
    <property type="match status" value="1"/>
</dbReference>
<reference evidence="2" key="1">
    <citation type="journal article" date="2019" name="Int. J. Syst. Evol. Microbiol.">
        <title>The Global Catalogue of Microorganisms (GCM) 10K type strain sequencing project: providing services to taxonomists for standard genome sequencing and annotation.</title>
        <authorList>
            <consortium name="The Broad Institute Genomics Platform"/>
            <consortium name="The Broad Institute Genome Sequencing Center for Infectious Disease"/>
            <person name="Wu L."/>
            <person name="Ma J."/>
        </authorList>
    </citation>
    <scope>NUCLEOTIDE SEQUENCE [LARGE SCALE GENOMIC DNA]</scope>
    <source>
        <strain evidence="2">NBRC 111980</strain>
    </source>
</reference>
<organism evidence="1 2">
    <name type="scientific">Dyella acidisoli</name>
    <dbReference type="NCBI Taxonomy" id="1867834"/>
    <lineage>
        <taxon>Bacteria</taxon>
        <taxon>Pseudomonadati</taxon>
        <taxon>Pseudomonadota</taxon>
        <taxon>Gammaproteobacteria</taxon>
        <taxon>Lysobacterales</taxon>
        <taxon>Rhodanobacteraceae</taxon>
        <taxon>Dyella</taxon>
    </lineage>
</organism>
<sequence length="155" mass="16843">MMQLSPALCEVIAASVPQLHTHCRDEWAVIGSAAAALAGAAVEAADLDLLTSVADAQRLIALWPSRLDTSYTPAGAERFRSCFARFQFPGMPLEVMGGLELHGEHGWQAVRLNHVVHVSVAGIEVPIPARDEQIRIFESFGRTKDFARADLLRAL</sequence>
<proteinExistence type="predicted"/>
<dbReference type="Gene3D" id="3.30.460.40">
    <property type="match status" value="1"/>
</dbReference>
<dbReference type="EMBL" id="BSOB01000057">
    <property type="protein sequence ID" value="GLQ95184.1"/>
    <property type="molecule type" value="Genomic_DNA"/>
</dbReference>
<gene>
    <name evidence="1" type="ORF">GCM10007901_41390</name>
</gene>
<keyword evidence="2" id="KW-1185">Reference proteome</keyword>
<dbReference type="Proteomes" id="UP001156670">
    <property type="component" value="Unassembled WGS sequence"/>
</dbReference>